<keyword evidence="3" id="KW-0946">Virion</keyword>
<dbReference type="Pfam" id="PF04451">
    <property type="entry name" value="Capsid_NCLDV"/>
    <property type="match status" value="1"/>
</dbReference>
<dbReference type="GO" id="GO:0019028">
    <property type="term" value="C:viral capsid"/>
    <property type="evidence" value="ECO:0007669"/>
    <property type="project" value="UniProtKB-KW"/>
</dbReference>
<evidence type="ECO:0000259" key="5">
    <source>
        <dbReference type="Pfam" id="PF16903"/>
    </source>
</evidence>
<dbReference type="Pfam" id="PF16903">
    <property type="entry name" value="Capsid_N"/>
    <property type="match status" value="2"/>
</dbReference>
<evidence type="ECO:0000256" key="1">
    <source>
        <dbReference type="ARBA" id="ARBA00004328"/>
    </source>
</evidence>
<dbReference type="InterPro" id="IPR031654">
    <property type="entry name" value="Capsid_N"/>
</dbReference>
<feature type="domain" description="Major capsid protein N-terminal" evidence="5">
    <location>
        <begin position="25"/>
        <end position="80"/>
    </location>
</feature>
<dbReference type="EMBL" id="MK072311">
    <property type="protein sequence ID" value="AYV81852.1"/>
    <property type="molecule type" value="Genomic_DNA"/>
</dbReference>
<name>A0A3G5A406_9VIRU</name>
<evidence type="ECO:0000256" key="3">
    <source>
        <dbReference type="ARBA" id="ARBA00022844"/>
    </source>
</evidence>
<reference evidence="6" key="1">
    <citation type="submission" date="2018-10" db="EMBL/GenBank/DDBJ databases">
        <title>Hidden diversity of soil giant viruses.</title>
        <authorList>
            <person name="Schulz F."/>
            <person name="Alteio L."/>
            <person name="Goudeau D."/>
            <person name="Ryan E.M."/>
            <person name="Malmstrom R.R."/>
            <person name="Blanchard J."/>
            <person name="Woyke T."/>
        </authorList>
    </citation>
    <scope>NUCLEOTIDE SEQUENCE</scope>
    <source>
        <strain evidence="6">HAV1</strain>
    </source>
</reference>
<keyword evidence="2" id="KW-0167">Capsid protein</keyword>
<dbReference type="InterPro" id="IPR007542">
    <property type="entry name" value="MCP_C"/>
</dbReference>
<dbReference type="InterPro" id="IPR016112">
    <property type="entry name" value="VP_dsDNA_II"/>
</dbReference>
<evidence type="ECO:0000256" key="2">
    <source>
        <dbReference type="ARBA" id="ARBA00022561"/>
    </source>
</evidence>
<feature type="domain" description="Major capsid protein C-terminal" evidence="4">
    <location>
        <begin position="392"/>
        <end position="573"/>
    </location>
</feature>
<accession>A0A3G5A406</accession>
<organism evidence="6">
    <name type="scientific">Harvfovirus sp</name>
    <dbReference type="NCBI Taxonomy" id="2487768"/>
    <lineage>
        <taxon>Viruses</taxon>
        <taxon>Varidnaviria</taxon>
        <taxon>Bamfordvirae</taxon>
        <taxon>Nucleocytoviricota</taxon>
        <taxon>Megaviricetes</taxon>
        <taxon>Imitervirales</taxon>
        <taxon>Mimiviridae</taxon>
        <taxon>Klosneuvirinae</taxon>
    </lineage>
</organism>
<evidence type="ECO:0000259" key="4">
    <source>
        <dbReference type="Pfam" id="PF04451"/>
    </source>
</evidence>
<sequence>MAGGLVNIISSGAQDLFLTGTPQITFFKIVYRRYTNFSLESYNIPFDDPTGFGTISNIKIPYVGDLVNKMCLKIVLPSIFFPRVLARNVVESSMQTVICARAEYQRALAFLHVNSNAYRAAMEVFSAGNILNSCEMIEVIIKVFDSFLVSDTAACVNWFRYNSPLGCVDPPKFNLLLIAQHYASFLNSNGVNDPIIMPKFALKNVLDIAMSICRDIQLYYDRLLRDTLLLNSEIIHPNLRFAWVDRIGHAIIDYVDLYIGGDRIDRNYGIWLNIWYELAGNKKQDETYMKMIGNVPELTNFDRCGKPCYSLYVPLQFWFNRFSGLSLPLIALEYFDVRLTIRLRKFQECGYLEDCALSFPERTVNLDNLFENNRWWLDVSLLVDYVFLDRLERKRFAQSSHEYLIDQIQYLKIDQVENPQVQVVLDFVHPCKELIWVLQKDCYTENIDGFTKCRWDNFTFCCDNRGLSMEAASLDFNGYSRFDKFSGGYFNYLQAYEHHTNTPQDGVYVYSFALRPEEHQPTGSCNFSRISKAILNLWISPRMFIQDDFGKHTVTVWIFGINHNIFRIASGIGATVYV</sequence>
<dbReference type="GO" id="GO:0005198">
    <property type="term" value="F:structural molecule activity"/>
    <property type="evidence" value="ECO:0007669"/>
    <property type="project" value="InterPro"/>
</dbReference>
<feature type="domain" description="Major capsid protein N-terminal" evidence="5">
    <location>
        <begin position="242"/>
        <end position="389"/>
    </location>
</feature>
<dbReference type="InterPro" id="IPR038519">
    <property type="entry name" value="MCP_C_sf"/>
</dbReference>
<comment type="subcellular location">
    <subcellularLocation>
        <location evidence="1">Virion</location>
    </subcellularLocation>
</comment>
<dbReference type="SUPFAM" id="SSF49749">
    <property type="entry name" value="Group II dsDNA viruses VP"/>
    <property type="match status" value="2"/>
</dbReference>
<protein>
    <submittedName>
        <fullName evidence="6">NCLDV major capsid protein</fullName>
    </submittedName>
</protein>
<evidence type="ECO:0000313" key="6">
    <source>
        <dbReference type="EMBL" id="AYV81852.1"/>
    </source>
</evidence>
<proteinExistence type="predicted"/>
<dbReference type="Gene3D" id="2.70.9.20">
    <property type="entry name" value="Major capsid protein Vp54"/>
    <property type="match status" value="1"/>
</dbReference>
<gene>
    <name evidence="6" type="ORF">Harvfovirus69_4</name>
</gene>
<dbReference type="Gene3D" id="2.70.9.10">
    <property type="entry name" value="Adenovirus Type 2 Hexon, domain 4"/>
    <property type="match status" value="2"/>
</dbReference>